<sequence length="243" mass="25514">MEQRYDRQLKVSQIGPAGQANLAAAGAIIIGVGGLGSYVASILAKAGIGRLTLVDFDVVALSNLHRQNGYTEADVGRSKLQAYARYLHAANHNVALTLKEQRYDASILASDPTALVIDCTDNFPVKYQLNADCQASGRAHLFATCAANSGQLMAIDANGPCLACAFPPQPVAALGLAKNIGTNPAIVATTGSLEAGMALKWLSNPAAMVTGELVTIDAWRLDFSKLTVPVRPTCPYHQEAAHG</sequence>
<proteinExistence type="predicted"/>
<dbReference type="CDD" id="cd00757">
    <property type="entry name" value="ThiF_MoeB_HesA_family"/>
    <property type="match status" value="1"/>
</dbReference>
<dbReference type="InterPro" id="IPR000594">
    <property type="entry name" value="ThiF_NAD_FAD-bd"/>
</dbReference>
<dbReference type="InterPro" id="IPR045886">
    <property type="entry name" value="ThiF/MoeB/HesA"/>
</dbReference>
<feature type="domain" description="THIF-type NAD/FAD binding fold" evidence="2">
    <location>
        <begin position="5"/>
        <end position="235"/>
    </location>
</feature>
<comment type="caution">
    <text evidence="3">The sequence shown here is derived from an EMBL/GenBank/DDBJ whole genome shotgun (WGS) entry which is preliminary data.</text>
</comment>
<dbReference type="Pfam" id="PF00899">
    <property type="entry name" value="ThiF"/>
    <property type="match status" value="1"/>
</dbReference>
<gene>
    <name evidence="3" type="ORF">ACFQ5J_11555</name>
</gene>
<dbReference type="EMBL" id="JBHTON010000045">
    <property type="protein sequence ID" value="MFD1485862.1"/>
    <property type="molecule type" value="Genomic_DNA"/>
</dbReference>
<accession>A0ABW4E911</accession>
<reference evidence="4" key="1">
    <citation type="journal article" date="2019" name="Int. J. Syst. Evol. Microbiol.">
        <title>The Global Catalogue of Microorganisms (GCM) 10K type strain sequencing project: providing services to taxonomists for standard genome sequencing and annotation.</title>
        <authorList>
            <consortium name="The Broad Institute Genomics Platform"/>
            <consortium name="The Broad Institute Genome Sequencing Center for Infectious Disease"/>
            <person name="Wu L."/>
            <person name="Ma J."/>
        </authorList>
    </citation>
    <scope>NUCLEOTIDE SEQUENCE [LARGE SCALE GENOMIC DNA]</scope>
    <source>
        <strain evidence="4">CCM 8903</strain>
    </source>
</reference>
<dbReference type="Gene3D" id="3.40.50.720">
    <property type="entry name" value="NAD(P)-binding Rossmann-like Domain"/>
    <property type="match status" value="1"/>
</dbReference>
<dbReference type="InterPro" id="IPR035985">
    <property type="entry name" value="Ubiquitin-activating_enz"/>
</dbReference>
<dbReference type="Proteomes" id="UP001597252">
    <property type="component" value="Unassembled WGS sequence"/>
</dbReference>
<organism evidence="3 4">
    <name type="scientific">Lacticaseibacillus baoqingensis</name>
    <dbReference type="NCBI Taxonomy" id="2486013"/>
    <lineage>
        <taxon>Bacteria</taxon>
        <taxon>Bacillati</taxon>
        <taxon>Bacillota</taxon>
        <taxon>Bacilli</taxon>
        <taxon>Lactobacillales</taxon>
        <taxon>Lactobacillaceae</taxon>
        <taxon>Lacticaseibacillus</taxon>
    </lineage>
</organism>
<dbReference type="PANTHER" id="PTHR43267:SF1">
    <property type="entry name" value="TRNA THREONYLCARBAMOYLADENOSINE DEHYDRATASE"/>
    <property type="match status" value="1"/>
</dbReference>
<protein>
    <submittedName>
        <fullName evidence="3">HesA/MoeB/ThiF family protein</fullName>
    </submittedName>
</protein>
<keyword evidence="1" id="KW-1133">Transmembrane helix</keyword>
<name>A0ABW4E911_9LACO</name>
<keyword evidence="1" id="KW-0472">Membrane</keyword>
<evidence type="ECO:0000313" key="3">
    <source>
        <dbReference type="EMBL" id="MFD1485862.1"/>
    </source>
</evidence>
<dbReference type="PANTHER" id="PTHR43267">
    <property type="entry name" value="TRNA THREONYLCARBAMOYLADENOSINE DEHYDRATASE"/>
    <property type="match status" value="1"/>
</dbReference>
<evidence type="ECO:0000259" key="2">
    <source>
        <dbReference type="Pfam" id="PF00899"/>
    </source>
</evidence>
<feature type="transmembrane region" description="Helical" evidence="1">
    <location>
        <begin position="21"/>
        <end position="44"/>
    </location>
</feature>
<dbReference type="RefSeq" id="WP_164508543.1">
    <property type="nucleotide sequence ID" value="NZ_JBHTON010000045.1"/>
</dbReference>
<dbReference type="SUPFAM" id="SSF69572">
    <property type="entry name" value="Activating enzymes of the ubiquitin-like proteins"/>
    <property type="match status" value="1"/>
</dbReference>
<evidence type="ECO:0000313" key="4">
    <source>
        <dbReference type="Proteomes" id="UP001597252"/>
    </source>
</evidence>
<evidence type="ECO:0000256" key="1">
    <source>
        <dbReference type="SAM" id="Phobius"/>
    </source>
</evidence>
<keyword evidence="4" id="KW-1185">Reference proteome</keyword>
<keyword evidence="1" id="KW-0812">Transmembrane</keyword>